<evidence type="ECO:0000259" key="2">
    <source>
        <dbReference type="Pfam" id="PF01738"/>
    </source>
</evidence>
<keyword evidence="3" id="KW-0378">Hydrolase</keyword>
<dbReference type="Proteomes" id="UP000652219">
    <property type="component" value="Unassembled WGS sequence"/>
</dbReference>
<name>A0A8H6JS04_9PEZI</name>
<sequence>MSSHTAKAAARSAQALSKSPLAHRAASHSSSSSTPAIASRSTTPGSTTAASKSFTCCSLPNNNTSRSSSFVQNQKSQFSTHAAKMASTMPAQHGHNEACCNIPPVISKGYEAKGAYEEIGGFKTYVTGPADAKKAIVVIYDIFGFFPQTLQGADILATSDAQKYRVFIPDWFAGEPCPIEWFPPNTEEKQKNLGGFFQKFPPPKVAGQVPDYVKAVQDKYSSLESFGILGYCWGGKVVSLVTSGDGNPFKIGAEIHPAMVEPEDAKGIKVPLILLASKEEPDDAVKQFEDNLTAAKHVETFKDQIHGWMAARSDLEDARVKEEYSRGYKTVLQFFGKNF</sequence>
<dbReference type="InterPro" id="IPR002925">
    <property type="entry name" value="Dienelactn_hydro"/>
</dbReference>
<dbReference type="AlphaFoldDB" id="A0A8H6JS04"/>
<accession>A0A8H6JS04</accession>
<dbReference type="GO" id="GO:0016787">
    <property type="term" value="F:hydrolase activity"/>
    <property type="evidence" value="ECO:0007669"/>
    <property type="project" value="UniProtKB-KW"/>
</dbReference>
<protein>
    <submittedName>
        <fullName evidence="3">Dienelactone hydrolase</fullName>
    </submittedName>
</protein>
<reference evidence="3 4" key="1">
    <citation type="journal article" date="2020" name="Phytopathology">
        <title>Genome Sequence Resources of Colletotrichum truncatum, C. plurivorum, C. musicola, and C. sojae: Four Species Pathogenic to Soybean (Glycine max).</title>
        <authorList>
            <person name="Rogerio F."/>
            <person name="Boufleur T.R."/>
            <person name="Ciampi-Guillardi M."/>
            <person name="Sukno S.A."/>
            <person name="Thon M.R."/>
            <person name="Massola Junior N.S."/>
            <person name="Baroncelli R."/>
        </authorList>
    </citation>
    <scope>NUCLEOTIDE SEQUENCE [LARGE SCALE GENOMIC DNA]</scope>
    <source>
        <strain evidence="3 4">LFN0009</strain>
    </source>
</reference>
<feature type="region of interest" description="Disordered" evidence="1">
    <location>
        <begin position="1"/>
        <end position="49"/>
    </location>
</feature>
<feature type="domain" description="Dienelactone hydrolase" evidence="2">
    <location>
        <begin position="122"/>
        <end position="337"/>
    </location>
</feature>
<dbReference type="EMBL" id="WIGN01000016">
    <property type="protein sequence ID" value="KAF6818274.1"/>
    <property type="molecule type" value="Genomic_DNA"/>
</dbReference>
<evidence type="ECO:0000313" key="3">
    <source>
        <dbReference type="EMBL" id="KAF6818274.1"/>
    </source>
</evidence>
<dbReference type="SUPFAM" id="SSF53474">
    <property type="entry name" value="alpha/beta-Hydrolases"/>
    <property type="match status" value="1"/>
</dbReference>
<proteinExistence type="predicted"/>
<dbReference type="InterPro" id="IPR029058">
    <property type="entry name" value="AB_hydrolase_fold"/>
</dbReference>
<keyword evidence="4" id="KW-1185">Reference proteome</keyword>
<organism evidence="3 4">
    <name type="scientific">Colletotrichum sojae</name>
    <dbReference type="NCBI Taxonomy" id="2175907"/>
    <lineage>
        <taxon>Eukaryota</taxon>
        <taxon>Fungi</taxon>
        <taxon>Dikarya</taxon>
        <taxon>Ascomycota</taxon>
        <taxon>Pezizomycotina</taxon>
        <taxon>Sordariomycetes</taxon>
        <taxon>Hypocreomycetidae</taxon>
        <taxon>Glomerellales</taxon>
        <taxon>Glomerellaceae</taxon>
        <taxon>Colletotrichum</taxon>
        <taxon>Colletotrichum orchidearum species complex</taxon>
    </lineage>
</organism>
<evidence type="ECO:0000256" key="1">
    <source>
        <dbReference type="SAM" id="MobiDB-lite"/>
    </source>
</evidence>
<evidence type="ECO:0000313" key="4">
    <source>
        <dbReference type="Proteomes" id="UP000652219"/>
    </source>
</evidence>
<gene>
    <name evidence="3" type="ORF">CSOJ01_01915</name>
</gene>
<feature type="compositionally biased region" description="Low complexity" evidence="1">
    <location>
        <begin position="1"/>
        <end position="42"/>
    </location>
</feature>
<comment type="caution">
    <text evidence="3">The sequence shown here is derived from an EMBL/GenBank/DDBJ whole genome shotgun (WGS) entry which is preliminary data.</text>
</comment>
<dbReference type="PANTHER" id="PTHR47668">
    <property type="entry name" value="DIENELACTONE HYDROLASE FAMILY PROTEIN (AFU_ORTHOLOGUE AFUA_6G01940)"/>
    <property type="match status" value="1"/>
</dbReference>
<dbReference type="Pfam" id="PF01738">
    <property type="entry name" value="DLH"/>
    <property type="match status" value="1"/>
</dbReference>
<dbReference type="Gene3D" id="3.40.50.1820">
    <property type="entry name" value="alpha/beta hydrolase"/>
    <property type="match status" value="1"/>
</dbReference>
<dbReference type="PANTHER" id="PTHR47668:SF1">
    <property type="entry name" value="DIENELACTONE HYDROLASE DOMAIN-CONTAINING PROTEIN-RELATED"/>
    <property type="match status" value="1"/>
</dbReference>